<dbReference type="Gene3D" id="3.40.50.300">
    <property type="entry name" value="P-loop containing nucleotide triphosphate hydrolases"/>
    <property type="match status" value="1"/>
</dbReference>
<dbReference type="EMBL" id="AP012057">
    <property type="protein sequence ID" value="BAN01476.1"/>
    <property type="molecule type" value="Genomic_DNA"/>
</dbReference>
<dbReference type="PANTHER" id="PTHR42794:SF1">
    <property type="entry name" value="HEMIN IMPORT ATP-BINDING PROTEIN HMUV"/>
    <property type="match status" value="1"/>
</dbReference>
<dbReference type="AlphaFoldDB" id="A0A6C7EBS5"/>
<keyword evidence="3 6" id="KW-0067">ATP-binding</keyword>
<reference evidence="6 7" key="1">
    <citation type="journal article" date="2013" name="Int. J. Syst. Evol. Microbiol.">
        <title>Ilumatobacter nonamiense sp. nov. and Ilumatobacter coccineum sp. nov., isolated from seashore sand.</title>
        <authorList>
            <person name="Matsumoto A."/>
            <person name="Kasai H."/>
            <person name="Matsuo Y."/>
            <person name="Shizuri Y."/>
            <person name="Ichikawa N."/>
            <person name="Fujita N."/>
            <person name="Omura S."/>
            <person name="Takahashi Y."/>
        </authorList>
    </citation>
    <scope>NUCLEOTIDE SEQUENCE [LARGE SCALE GENOMIC DNA]</scope>
    <source>
        <strain evidence="7">NBRC 103263 / KCTC 29153 / YM16-304</strain>
    </source>
</reference>
<dbReference type="RefSeq" id="WP_015440723.1">
    <property type="nucleotide sequence ID" value="NC_020520.1"/>
</dbReference>
<dbReference type="GO" id="GO:0016887">
    <property type="term" value="F:ATP hydrolysis activity"/>
    <property type="evidence" value="ECO:0007669"/>
    <property type="project" value="InterPro"/>
</dbReference>
<dbReference type="KEGG" id="aym:YM304_11620"/>
<feature type="domain" description="ABC transporter" evidence="5">
    <location>
        <begin position="4"/>
        <end position="243"/>
    </location>
</feature>
<accession>A0A6C7EBS5</accession>
<sequence>MSSLGLTDVAVSYPAGRETRCALAPFSDHVEAGEWVGLIGPNGAGKSSLLRAIANLTAYTGTVQVDGVSLADMGDRERARQVAYVPQDPLIPRDMSALDYVLLGRTPHIGYFGAPSRRDHQVAADVLERLRLAEFADRLLGELSGGERQRVVLARALAQEAPILLLDEPTSALDIGHQQQALELVTELRTTEQLTVISALHDLTLAGTYTDRLVMLHEGRVVASGQAGEVLTAERLGEVYHVCVTVDIDDDDGTVIVVPRRGFPVAES</sequence>
<evidence type="ECO:0000256" key="3">
    <source>
        <dbReference type="ARBA" id="ARBA00022840"/>
    </source>
</evidence>
<dbReference type="InterPro" id="IPR017871">
    <property type="entry name" value="ABC_transporter-like_CS"/>
</dbReference>
<keyword evidence="4" id="KW-1278">Translocase</keyword>
<dbReference type="Pfam" id="PF00005">
    <property type="entry name" value="ABC_tran"/>
    <property type="match status" value="1"/>
</dbReference>
<dbReference type="SMART" id="SM00382">
    <property type="entry name" value="AAA"/>
    <property type="match status" value="1"/>
</dbReference>
<dbReference type="PROSITE" id="PS00211">
    <property type="entry name" value="ABC_TRANSPORTER_1"/>
    <property type="match status" value="1"/>
</dbReference>
<dbReference type="PROSITE" id="PS50893">
    <property type="entry name" value="ABC_TRANSPORTER_2"/>
    <property type="match status" value="1"/>
</dbReference>
<evidence type="ECO:0000256" key="4">
    <source>
        <dbReference type="ARBA" id="ARBA00022967"/>
    </source>
</evidence>
<keyword evidence="1" id="KW-0813">Transport</keyword>
<evidence type="ECO:0000313" key="6">
    <source>
        <dbReference type="EMBL" id="BAN01476.1"/>
    </source>
</evidence>
<evidence type="ECO:0000256" key="2">
    <source>
        <dbReference type="ARBA" id="ARBA00022741"/>
    </source>
</evidence>
<dbReference type="InterPro" id="IPR003593">
    <property type="entry name" value="AAA+_ATPase"/>
</dbReference>
<name>A0A6C7EBS5_ILUCY</name>
<dbReference type="InterPro" id="IPR003439">
    <property type="entry name" value="ABC_transporter-like_ATP-bd"/>
</dbReference>
<evidence type="ECO:0000256" key="1">
    <source>
        <dbReference type="ARBA" id="ARBA00022448"/>
    </source>
</evidence>
<proteinExistence type="predicted"/>
<dbReference type="FunFam" id="3.40.50.300:FF:000134">
    <property type="entry name" value="Iron-enterobactin ABC transporter ATP-binding protein"/>
    <property type="match status" value="1"/>
</dbReference>
<dbReference type="SUPFAM" id="SSF52540">
    <property type="entry name" value="P-loop containing nucleoside triphosphate hydrolases"/>
    <property type="match status" value="1"/>
</dbReference>
<keyword evidence="2" id="KW-0547">Nucleotide-binding</keyword>
<dbReference type="OrthoDB" id="4131at2"/>
<dbReference type="InterPro" id="IPR027417">
    <property type="entry name" value="P-loop_NTPase"/>
</dbReference>
<dbReference type="GO" id="GO:0005524">
    <property type="term" value="F:ATP binding"/>
    <property type="evidence" value="ECO:0007669"/>
    <property type="project" value="UniProtKB-KW"/>
</dbReference>
<dbReference type="Proteomes" id="UP000011863">
    <property type="component" value="Chromosome"/>
</dbReference>
<gene>
    <name evidence="6" type="ORF">YM304_11620</name>
</gene>
<organism evidence="6 7">
    <name type="scientific">Ilumatobacter coccineus (strain NBRC 103263 / KCTC 29153 / YM16-304)</name>
    <dbReference type="NCBI Taxonomy" id="1313172"/>
    <lineage>
        <taxon>Bacteria</taxon>
        <taxon>Bacillati</taxon>
        <taxon>Actinomycetota</taxon>
        <taxon>Acidimicrobiia</taxon>
        <taxon>Acidimicrobiales</taxon>
        <taxon>Ilumatobacteraceae</taxon>
        <taxon>Ilumatobacter</taxon>
    </lineage>
</organism>
<dbReference type="CDD" id="cd03214">
    <property type="entry name" value="ABC_Iron-Siderophores_B12_Hemin"/>
    <property type="match status" value="1"/>
</dbReference>
<keyword evidence="7" id="KW-1185">Reference proteome</keyword>
<evidence type="ECO:0000313" key="7">
    <source>
        <dbReference type="Proteomes" id="UP000011863"/>
    </source>
</evidence>
<protein>
    <submittedName>
        <fullName evidence="6">ABC transporter ATP-binding protein</fullName>
    </submittedName>
</protein>
<evidence type="ECO:0000259" key="5">
    <source>
        <dbReference type="PROSITE" id="PS50893"/>
    </source>
</evidence>
<dbReference type="PANTHER" id="PTHR42794">
    <property type="entry name" value="HEMIN IMPORT ATP-BINDING PROTEIN HMUV"/>
    <property type="match status" value="1"/>
</dbReference>